<comment type="similarity">
    <text evidence="2 3">Belongs to the pyridoxal phosphate-binding protein YggS/PROSC family.</text>
</comment>
<dbReference type="HAMAP" id="MF_02087">
    <property type="entry name" value="PLP_homeostasis"/>
    <property type="match status" value="1"/>
</dbReference>
<protein>
    <recommendedName>
        <fullName evidence="2">Pyridoxal phosphate homeostasis protein</fullName>
        <shortName evidence="2">PLP homeostasis protein</shortName>
    </recommendedName>
</protein>
<dbReference type="RefSeq" id="WP_262564790.1">
    <property type="nucleotide sequence ID" value="NZ_JAPFCC010000001.1"/>
</dbReference>
<evidence type="ECO:0000256" key="2">
    <source>
        <dbReference type="HAMAP-Rule" id="MF_02087"/>
    </source>
</evidence>
<dbReference type="InterPro" id="IPR001608">
    <property type="entry name" value="Ala_racemase_N"/>
</dbReference>
<feature type="modified residue" description="N6-(pyridoxal phosphate)lysine" evidence="2">
    <location>
        <position position="35"/>
    </location>
</feature>
<dbReference type="InterPro" id="IPR029066">
    <property type="entry name" value="PLP-binding_barrel"/>
</dbReference>
<evidence type="ECO:0000313" key="6">
    <source>
        <dbReference type="Proteomes" id="UP001209854"/>
    </source>
</evidence>
<dbReference type="PANTHER" id="PTHR10146:SF14">
    <property type="entry name" value="PYRIDOXAL PHOSPHATE HOMEOSTASIS PROTEIN"/>
    <property type="match status" value="1"/>
</dbReference>
<keyword evidence="6" id="KW-1185">Reference proteome</keyword>
<dbReference type="Pfam" id="PF01168">
    <property type="entry name" value="Ala_racemase_N"/>
    <property type="match status" value="1"/>
</dbReference>
<evidence type="ECO:0000313" key="5">
    <source>
        <dbReference type="EMBL" id="MCW7555024.1"/>
    </source>
</evidence>
<organism evidence="5 6">
    <name type="scientific">Endozoicomonas gorgoniicola</name>
    <dbReference type="NCBI Taxonomy" id="1234144"/>
    <lineage>
        <taxon>Bacteria</taxon>
        <taxon>Pseudomonadati</taxon>
        <taxon>Pseudomonadota</taxon>
        <taxon>Gammaproteobacteria</taxon>
        <taxon>Oceanospirillales</taxon>
        <taxon>Endozoicomonadaceae</taxon>
        <taxon>Endozoicomonas</taxon>
    </lineage>
</organism>
<evidence type="ECO:0000256" key="3">
    <source>
        <dbReference type="RuleBase" id="RU004514"/>
    </source>
</evidence>
<dbReference type="PROSITE" id="PS01211">
    <property type="entry name" value="UPF0001"/>
    <property type="match status" value="1"/>
</dbReference>
<dbReference type="EMBL" id="JAPFCC010000001">
    <property type="protein sequence ID" value="MCW7555024.1"/>
    <property type="molecule type" value="Genomic_DNA"/>
</dbReference>
<gene>
    <name evidence="5" type="ORF">NX722_20840</name>
</gene>
<dbReference type="PANTHER" id="PTHR10146">
    <property type="entry name" value="PROLINE SYNTHETASE CO-TRANSCRIBED BACTERIAL HOMOLOG PROTEIN"/>
    <property type="match status" value="1"/>
</dbReference>
<dbReference type="PIRSF" id="PIRSF004848">
    <property type="entry name" value="YBL036c_PLPDEIII"/>
    <property type="match status" value="1"/>
</dbReference>
<comment type="function">
    <text evidence="2">Pyridoxal 5'-phosphate (PLP)-binding protein, which is involved in PLP homeostasis.</text>
</comment>
<dbReference type="Proteomes" id="UP001209854">
    <property type="component" value="Unassembled WGS sequence"/>
</dbReference>
<feature type="domain" description="Alanine racemase N-terminal" evidence="4">
    <location>
        <begin position="21"/>
        <end position="227"/>
    </location>
</feature>
<sequence length="232" mass="25959">MTLLKSRFEQVFDQIHKAEKACQREGEVRLLAVSKTKPADKVREACALGQREFGESYLQEALIKVQALSDIEDIVWHFIGPIQSNKTRDIASHFHWVHSVDRLKIAKRLNDQRPADLPPLNICLQVNISGETSKSGVSVDELEELVKAVSELPNLSLRGLMAIPARAENKEQQRIPLRALKQALDNLNKNLGLTMDTLSMGMTDDLEAAIEEGSTMVRIGTALFGAREYSNR</sequence>
<reference evidence="5 6" key="1">
    <citation type="submission" date="2022-10" db="EMBL/GenBank/DDBJ databases">
        <title>High-quality genome sequences of two octocoral-associated bacteria, Endozoicomonas euniceicola EF212 and Endozoicomonas gorgoniicola PS125.</title>
        <authorList>
            <person name="Chiou Y.-J."/>
            <person name="Chen Y.-H."/>
        </authorList>
    </citation>
    <scope>NUCLEOTIDE SEQUENCE [LARGE SCALE GENOMIC DNA]</scope>
    <source>
        <strain evidence="5 6">PS125</strain>
    </source>
</reference>
<dbReference type="InterPro" id="IPR011078">
    <property type="entry name" value="PyrdxlP_homeostasis"/>
</dbReference>
<evidence type="ECO:0000256" key="1">
    <source>
        <dbReference type="ARBA" id="ARBA00022898"/>
    </source>
</evidence>
<name>A0ABT3N079_9GAMM</name>
<proteinExistence type="inferred from homology"/>
<dbReference type="SUPFAM" id="SSF51419">
    <property type="entry name" value="PLP-binding barrel"/>
    <property type="match status" value="1"/>
</dbReference>
<dbReference type="NCBIfam" id="TIGR00044">
    <property type="entry name" value="YggS family pyridoxal phosphate-dependent enzyme"/>
    <property type="match status" value="1"/>
</dbReference>
<dbReference type="Gene3D" id="3.20.20.10">
    <property type="entry name" value="Alanine racemase"/>
    <property type="match status" value="1"/>
</dbReference>
<dbReference type="CDD" id="cd06824">
    <property type="entry name" value="PLPDE_III_Yggs_like"/>
    <property type="match status" value="1"/>
</dbReference>
<evidence type="ECO:0000259" key="4">
    <source>
        <dbReference type="Pfam" id="PF01168"/>
    </source>
</evidence>
<accession>A0ABT3N079</accession>
<keyword evidence="1 2" id="KW-0663">Pyridoxal phosphate</keyword>
<comment type="caution">
    <text evidence="5">The sequence shown here is derived from an EMBL/GenBank/DDBJ whole genome shotgun (WGS) entry which is preliminary data.</text>
</comment>